<reference evidence="1 2" key="1">
    <citation type="submission" date="2017-07" db="EMBL/GenBank/DDBJ databases">
        <title>Mechanisms for carbon and nitrogen cycling indicate functional differentiation within the Candidate Phyla Radiation.</title>
        <authorList>
            <person name="Danczak R.E."/>
            <person name="Johnston M.D."/>
            <person name="Kenah C."/>
            <person name="Slattery M."/>
            <person name="Wrighton K.C."/>
            <person name="Wilkins M.J."/>
        </authorList>
    </citation>
    <scope>NUCLEOTIDE SEQUENCE [LARGE SCALE GENOMIC DNA]</scope>
    <source>
        <strain evidence="1">Licking1014_2</strain>
    </source>
</reference>
<protein>
    <submittedName>
        <fullName evidence="1">Uncharacterized protein</fullName>
    </submittedName>
</protein>
<accession>A0A554LW95</accession>
<organism evidence="1 2">
    <name type="scientific">Candidatus Berkelbacteria bacterium Licking1014_2</name>
    <dbReference type="NCBI Taxonomy" id="2017146"/>
    <lineage>
        <taxon>Bacteria</taxon>
        <taxon>Candidatus Berkelbacteria</taxon>
    </lineage>
</organism>
<dbReference type="EMBL" id="VMGL01000013">
    <property type="protein sequence ID" value="TSC97128.1"/>
    <property type="molecule type" value="Genomic_DNA"/>
</dbReference>
<comment type="caution">
    <text evidence="1">The sequence shown here is derived from an EMBL/GenBank/DDBJ whole genome shotgun (WGS) entry which is preliminary data.</text>
</comment>
<name>A0A554LW95_9BACT</name>
<feature type="non-terminal residue" evidence="1">
    <location>
        <position position="93"/>
    </location>
</feature>
<evidence type="ECO:0000313" key="2">
    <source>
        <dbReference type="Proteomes" id="UP000318711"/>
    </source>
</evidence>
<sequence>MSLTNEKAESLIENLQREDPELGIDREILIREASMSPREFKKWLKEHLNQEKEDLLDAIMANPCGLAEIVNNFQPPADLAAQIIAGHRHKIAS</sequence>
<dbReference type="Proteomes" id="UP000318711">
    <property type="component" value="Unassembled WGS sequence"/>
</dbReference>
<dbReference type="AlphaFoldDB" id="A0A554LW95"/>
<proteinExistence type="predicted"/>
<gene>
    <name evidence="1" type="ORF">CEN88_162</name>
</gene>
<evidence type="ECO:0000313" key="1">
    <source>
        <dbReference type="EMBL" id="TSC97128.1"/>
    </source>
</evidence>